<feature type="coiled-coil region" evidence="10">
    <location>
        <begin position="26"/>
        <end position="53"/>
    </location>
</feature>
<dbReference type="SUPFAM" id="SSF56741">
    <property type="entry name" value="Eukaryotic DNA topoisomerase I, N-terminal DNA-binding fragment"/>
    <property type="match status" value="1"/>
</dbReference>
<keyword evidence="10" id="KW-0175">Coiled coil</keyword>
<dbReference type="InterPro" id="IPR013499">
    <property type="entry name" value="TopoI_euk"/>
</dbReference>
<dbReference type="InterPro" id="IPR013030">
    <property type="entry name" value="DNA_topo_DNA_db_N_dom2"/>
</dbReference>
<evidence type="ECO:0000256" key="9">
    <source>
        <dbReference type="RuleBase" id="RU365101"/>
    </source>
</evidence>
<comment type="caution">
    <text evidence="12">The sequence shown here is derived from an EMBL/GenBank/DDBJ whole genome shotgun (WGS) entry which is preliminary data.</text>
</comment>
<evidence type="ECO:0000313" key="13">
    <source>
        <dbReference type="Proteomes" id="UP001634394"/>
    </source>
</evidence>
<evidence type="ECO:0000256" key="1">
    <source>
        <dbReference type="ARBA" id="ARBA00000213"/>
    </source>
</evidence>
<evidence type="ECO:0000256" key="6">
    <source>
        <dbReference type="ARBA" id="ARBA00023235"/>
    </source>
</evidence>
<keyword evidence="13" id="KW-1185">Reference proteome</keyword>
<evidence type="ECO:0000256" key="4">
    <source>
        <dbReference type="ARBA" id="ARBA00023029"/>
    </source>
</evidence>
<dbReference type="EC" id="5.6.2.1" evidence="9"/>
<sequence>MMTPEEKSTITDLKKCNFKEMYEYFKAKSEERKNMSKEEKKKIKAQNEAIQKEYGVCMMDGHKEKIGNFKIEPPGLFRGRGDHPKQGMLKMRINPEDVIINCSSDSKIPEPPAGHRWKKVLHNNKVTWLASWTENIQGHTKYVILNATFKLKGEKDLQKYEIARKLHRTVDKIRAHYREDWKSKEMMIQQRAVAMYFIDKLALSVDNEKEEGETADTVGCCSLRVEHIKLHDELDGKESVVEFDFLGKDSIRYYNTVSVDKRVYKNLKLFMDNKQPGDDLFDRLNTSIMNEHLNSLMKGLTAKVFRTYNASKTLQEQLNLLTNPDDPVPVKLLSYNRANRAVAILCHHQLFNAQVETLQMKARKRLSELKVKNNLGKPLERTTDPREATGKLSHITTLDENKEIALGTSKLNYLDPRISVACIQPYSRSIGDECASWKHISITLIQHPAIITPDPLEMSVPHAAYFNHPSSASSHTPDPLEMSVLHGSIFQSP</sequence>
<dbReference type="InterPro" id="IPR025834">
    <property type="entry name" value="TopoI_C_dom"/>
</dbReference>
<keyword evidence="4 8" id="KW-0799">Topoisomerase</keyword>
<evidence type="ECO:0000256" key="5">
    <source>
        <dbReference type="ARBA" id="ARBA00023125"/>
    </source>
</evidence>
<dbReference type="Gene3D" id="1.10.10.41">
    <property type="entry name" value="Yeast DNA topoisomerase - domain 1"/>
    <property type="match status" value="1"/>
</dbReference>
<comment type="subcellular location">
    <subcellularLocation>
        <location evidence="2">Nucleus</location>
    </subcellularLocation>
</comment>
<dbReference type="Gene3D" id="3.90.15.10">
    <property type="entry name" value="Topoisomerase I, Chain A, domain 3"/>
    <property type="match status" value="1"/>
</dbReference>
<dbReference type="Gene3D" id="1.10.132.10">
    <property type="match status" value="1"/>
</dbReference>
<dbReference type="AlphaFoldDB" id="A0ABD3VIM9"/>
<dbReference type="InterPro" id="IPR036202">
    <property type="entry name" value="TopoI_DNA-bd_euk_N_sf"/>
</dbReference>
<comment type="function">
    <text evidence="9">Releases the supercoiling and torsional tension of DNA introduced during the DNA replication and transcription by transiently cleaving and rejoining one strand of the DNA duplex. Introduces a single-strand break via transesterification at the specific target site 5'-[CT]CCTTp site in duplex DNA. The scissile phosphodiester is attacked by the catalytic tyrosine of the enzyme, resulting in the formation of a DNA-(3'-phosphotyrosyl)-enzyme intermediate and the expulsion of a 5'-OH DNA strand. The free DNA strand then undergoes passage around the unbroken strand thus removing DNA supercoils. Finally, in the religation step, the DNA 5'-OH attacks the covalent intermediate to expel the active-site tyrosine and restore the DNA phosphodiester backbone.</text>
</comment>
<dbReference type="Proteomes" id="UP001634394">
    <property type="component" value="Unassembled WGS sequence"/>
</dbReference>
<dbReference type="EMBL" id="JBJQND010000012">
    <property type="protein sequence ID" value="KAL3860588.1"/>
    <property type="molecule type" value="Genomic_DNA"/>
</dbReference>
<evidence type="ECO:0000256" key="7">
    <source>
        <dbReference type="ARBA" id="ARBA00023242"/>
    </source>
</evidence>
<evidence type="ECO:0000259" key="11">
    <source>
        <dbReference type="SMART" id="SM00435"/>
    </source>
</evidence>
<comment type="similarity">
    <text evidence="3 8 9">Belongs to the type IB topoisomerase family.</text>
</comment>
<dbReference type="InterPro" id="IPR014711">
    <property type="entry name" value="TopoI_cat_a-hlx-sub_euk"/>
</dbReference>
<accession>A0ABD3VIM9</accession>
<dbReference type="InterPro" id="IPR013500">
    <property type="entry name" value="TopoI_cat_euk"/>
</dbReference>
<keyword evidence="7" id="KW-0539">Nucleus</keyword>
<evidence type="ECO:0000256" key="10">
    <source>
        <dbReference type="SAM" id="Coils"/>
    </source>
</evidence>
<proteinExistence type="inferred from homology"/>
<evidence type="ECO:0000313" key="12">
    <source>
        <dbReference type="EMBL" id="KAL3860588.1"/>
    </source>
</evidence>
<dbReference type="Pfam" id="PF01028">
    <property type="entry name" value="Topoisom_I"/>
    <property type="match status" value="1"/>
</dbReference>
<evidence type="ECO:0000256" key="8">
    <source>
        <dbReference type="PROSITE-ProRule" id="PRU01382"/>
    </source>
</evidence>
<dbReference type="GO" id="GO:0003677">
    <property type="term" value="F:DNA binding"/>
    <property type="evidence" value="ECO:0007669"/>
    <property type="project" value="UniProtKB-UniRule"/>
</dbReference>
<protein>
    <recommendedName>
        <fullName evidence="9">DNA topoisomerase I</fullName>
        <ecNumber evidence="9">5.6.2.1</ecNumber>
    </recommendedName>
    <alternativeName>
        <fullName evidence="9">DNA topoisomerase 1</fullName>
    </alternativeName>
</protein>
<dbReference type="InterPro" id="IPR008336">
    <property type="entry name" value="TopoI_DNA-bd_euk"/>
</dbReference>
<reference evidence="12 13" key="1">
    <citation type="submission" date="2024-11" db="EMBL/GenBank/DDBJ databases">
        <title>Chromosome-level genome assembly of the freshwater bivalve Anodonta woodiana.</title>
        <authorList>
            <person name="Chen X."/>
        </authorList>
    </citation>
    <scope>NUCLEOTIDE SEQUENCE [LARGE SCALE GENOMIC DNA]</scope>
    <source>
        <strain evidence="12">MN2024</strain>
        <tissue evidence="12">Gills</tissue>
    </source>
</reference>
<feature type="domain" description="DNA topoisomerase I eukaryotic-type" evidence="11">
    <location>
        <begin position="76"/>
        <end position="427"/>
    </location>
</feature>
<gene>
    <name evidence="12" type="ORF">ACJMK2_010688</name>
</gene>
<dbReference type="GO" id="GO:0006265">
    <property type="term" value="P:DNA topological change"/>
    <property type="evidence" value="ECO:0007669"/>
    <property type="project" value="UniProtKB-UniRule"/>
</dbReference>
<evidence type="ECO:0000256" key="3">
    <source>
        <dbReference type="ARBA" id="ARBA00006645"/>
    </source>
</evidence>
<dbReference type="SMART" id="SM00435">
    <property type="entry name" value="TOPEUc"/>
    <property type="match status" value="1"/>
</dbReference>
<dbReference type="InterPro" id="IPR001631">
    <property type="entry name" value="TopoI"/>
</dbReference>
<dbReference type="Pfam" id="PF14370">
    <property type="entry name" value="Topo_C_assoc"/>
    <property type="match status" value="1"/>
</dbReference>
<dbReference type="InterPro" id="IPR013034">
    <property type="entry name" value="DNA_topo_DNA_db_N_dom1"/>
</dbReference>
<dbReference type="PANTHER" id="PTHR10290">
    <property type="entry name" value="DNA TOPOISOMERASE I"/>
    <property type="match status" value="1"/>
</dbReference>
<dbReference type="PROSITE" id="PS52038">
    <property type="entry name" value="TOPO_IB_2"/>
    <property type="match status" value="1"/>
</dbReference>
<dbReference type="CDD" id="cd00659">
    <property type="entry name" value="Topo_IB_C"/>
    <property type="match status" value="1"/>
</dbReference>
<comment type="catalytic activity">
    <reaction evidence="1 8 9">
        <text>ATP-independent breakage of single-stranded DNA, followed by passage and rejoining.</text>
        <dbReference type="EC" id="5.6.2.1"/>
    </reaction>
</comment>
<dbReference type="FunFam" id="2.170.11.10:FF:000001">
    <property type="entry name" value="DNA topoisomerase I"/>
    <property type="match status" value="1"/>
</dbReference>
<dbReference type="Pfam" id="PF02919">
    <property type="entry name" value="Topoisom_I_N"/>
    <property type="match status" value="1"/>
</dbReference>
<organism evidence="12 13">
    <name type="scientific">Sinanodonta woodiana</name>
    <name type="common">Chinese pond mussel</name>
    <name type="synonym">Anodonta woodiana</name>
    <dbReference type="NCBI Taxonomy" id="1069815"/>
    <lineage>
        <taxon>Eukaryota</taxon>
        <taxon>Metazoa</taxon>
        <taxon>Spiralia</taxon>
        <taxon>Lophotrochozoa</taxon>
        <taxon>Mollusca</taxon>
        <taxon>Bivalvia</taxon>
        <taxon>Autobranchia</taxon>
        <taxon>Heteroconchia</taxon>
        <taxon>Palaeoheterodonta</taxon>
        <taxon>Unionida</taxon>
        <taxon>Unionoidea</taxon>
        <taxon>Unionidae</taxon>
        <taxon>Unioninae</taxon>
        <taxon>Sinanodonta</taxon>
    </lineage>
</organism>
<dbReference type="InterPro" id="IPR014727">
    <property type="entry name" value="TopoI_cat_a/b-sub_euk"/>
</dbReference>
<dbReference type="GO" id="GO:0003917">
    <property type="term" value="F:DNA topoisomerase type I (single strand cut, ATP-independent) activity"/>
    <property type="evidence" value="ECO:0007669"/>
    <property type="project" value="UniProtKB-UniRule"/>
</dbReference>
<feature type="active site" description="O-(3'-phospho-DNA)-tyrosine intermediate" evidence="8">
    <location>
        <position position="413"/>
    </location>
</feature>
<dbReference type="PANTHER" id="PTHR10290:SF3">
    <property type="entry name" value="DNA TOPOISOMERASE 1"/>
    <property type="match status" value="1"/>
</dbReference>
<name>A0ABD3VIM9_SINWO</name>
<dbReference type="PRINTS" id="PR00416">
    <property type="entry name" value="EUTPISMRASEI"/>
</dbReference>
<dbReference type="GO" id="GO:0005634">
    <property type="term" value="C:nucleus"/>
    <property type="evidence" value="ECO:0007669"/>
    <property type="project" value="UniProtKB-SubCell"/>
</dbReference>
<dbReference type="FunFam" id="3.90.15.10:FF:000001">
    <property type="entry name" value="DNA topoisomerase I"/>
    <property type="match status" value="1"/>
</dbReference>
<dbReference type="InterPro" id="IPR051062">
    <property type="entry name" value="Topoisomerase_IB"/>
</dbReference>
<keyword evidence="5 8" id="KW-0238">DNA-binding</keyword>
<dbReference type="Gene3D" id="2.170.11.10">
    <property type="entry name" value="DNA Topoisomerase I, domain 2"/>
    <property type="match status" value="1"/>
</dbReference>
<dbReference type="InterPro" id="IPR011010">
    <property type="entry name" value="DNA_brk_join_enz"/>
</dbReference>
<evidence type="ECO:0000256" key="2">
    <source>
        <dbReference type="ARBA" id="ARBA00004123"/>
    </source>
</evidence>
<dbReference type="SUPFAM" id="SSF56349">
    <property type="entry name" value="DNA breaking-rejoining enzymes"/>
    <property type="match status" value="1"/>
</dbReference>
<dbReference type="InterPro" id="IPR018521">
    <property type="entry name" value="TopoIB_AS"/>
</dbReference>
<dbReference type="PROSITE" id="PS00176">
    <property type="entry name" value="TOPO_IB_1"/>
    <property type="match status" value="1"/>
</dbReference>
<keyword evidence="6 8" id="KW-0413">Isomerase</keyword>